<feature type="active site" description="Proton acceptor" evidence="8">
    <location>
        <position position="19"/>
    </location>
</feature>
<comment type="subcellular location">
    <subcellularLocation>
        <location evidence="8">Cytoplasm</location>
    </subcellularLocation>
</comment>
<keyword evidence="12" id="KW-1185">Reference proteome</keyword>
<evidence type="ECO:0000256" key="6">
    <source>
        <dbReference type="ARBA" id="ARBA00048707"/>
    </source>
</evidence>
<dbReference type="EC" id="3.1.1.29" evidence="1 8"/>
<evidence type="ECO:0000256" key="5">
    <source>
        <dbReference type="ARBA" id="ARBA00038063"/>
    </source>
</evidence>
<dbReference type="PANTHER" id="PTHR17224:SF1">
    <property type="entry name" value="PEPTIDYL-TRNA HYDROLASE"/>
    <property type="match status" value="1"/>
</dbReference>
<dbReference type="InterPro" id="IPR018171">
    <property type="entry name" value="Pept_tRNA_hydro_CS"/>
</dbReference>
<feature type="binding site" evidence="8">
    <location>
        <position position="108"/>
    </location>
    <ligand>
        <name>tRNA</name>
        <dbReference type="ChEBI" id="CHEBI:17843"/>
    </ligand>
</feature>
<dbReference type="AlphaFoldDB" id="A0A809RWL3"/>
<dbReference type="GO" id="GO:0000049">
    <property type="term" value="F:tRNA binding"/>
    <property type="evidence" value="ECO:0007669"/>
    <property type="project" value="UniProtKB-UniRule"/>
</dbReference>
<reference evidence="11 12" key="1">
    <citation type="submission" date="2020-01" db="EMBL/GenBank/DDBJ databases">
        <title>Complete genome sequence of Mycoplasma felis strain Myco-2.</title>
        <authorList>
            <person name="Kinoshita Y."/>
            <person name="Niwa H."/>
            <person name="Uchida-Fujii E."/>
            <person name="Nukada T."/>
        </authorList>
    </citation>
    <scope>NUCLEOTIDE SEQUENCE [LARGE SCALE GENOMIC DNA]</scope>
    <source>
        <strain evidence="11 12">Myco-2</strain>
    </source>
</reference>
<evidence type="ECO:0000313" key="11">
    <source>
        <dbReference type="EMBL" id="BBU48040.1"/>
    </source>
</evidence>
<dbReference type="GeneID" id="89496140"/>
<dbReference type="InterPro" id="IPR036416">
    <property type="entry name" value="Pept_tRNA_hydro_sf"/>
</dbReference>
<dbReference type="NCBIfam" id="TIGR00447">
    <property type="entry name" value="pth"/>
    <property type="match status" value="1"/>
</dbReference>
<comment type="similarity">
    <text evidence="5 8 10">Belongs to the PTH family.</text>
</comment>
<evidence type="ECO:0000256" key="2">
    <source>
        <dbReference type="ARBA" id="ARBA00022555"/>
    </source>
</evidence>
<dbReference type="KEGG" id="mfel:JPM2_7330"/>
<dbReference type="GO" id="GO:0006515">
    <property type="term" value="P:protein quality control for misfolded or incompletely synthesized proteins"/>
    <property type="evidence" value="ECO:0007669"/>
    <property type="project" value="UniProtKB-UniRule"/>
</dbReference>
<keyword evidence="2 8" id="KW-0820">tRNA-binding</keyword>
<keyword evidence="3 8" id="KW-0378">Hydrolase</keyword>
<comment type="function">
    <text evidence="8">Catalyzes the release of premature peptidyl moieties from peptidyl-tRNA molecules trapped in stalled 50S ribosomal subunits, and thus maintains levels of free tRNAs and 50S ribosomes.</text>
</comment>
<evidence type="ECO:0000256" key="10">
    <source>
        <dbReference type="RuleBase" id="RU004320"/>
    </source>
</evidence>
<evidence type="ECO:0000256" key="3">
    <source>
        <dbReference type="ARBA" id="ARBA00022801"/>
    </source>
</evidence>
<gene>
    <name evidence="8 11" type="primary">pth</name>
    <name evidence="11" type="ORF">JPM2_7330</name>
</gene>
<sequence>MKLIVGLGNPGNQYKYTRHNLGFLVVDRICKNLNLTLNKSKFNGEYVKLDDFILAKPLTYMNLSGQFISQICSYFKIKPEDVLVIHDEKDFELGKASLKNKGSGGSHNGVKNIIEQLGSDNFKRLRIGINAPFQGELRDFVLGTFTEKEMITLDSMIDSCANVAISFVYNDINILMNKFNQLNNGKK</sequence>
<dbReference type="PROSITE" id="PS01196">
    <property type="entry name" value="PEPT_TRNA_HYDROL_2"/>
    <property type="match status" value="1"/>
</dbReference>
<organism evidence="11 12">
    <name type="scientific">Mycoplasmopsis felis</name>
    <dbReference type="NCBI Taxonomy" id="33923"/>
    <lineage>
        <taxon>Bacteria</taxon>
        <taxon>Bacillati</taxon>
        <taxon>Mycoplasmatota</taxon>
        <taxon>Mycoplasmoidales</taxon>
        <taxon>Metamycoplasmataceae</taxon>
        <taxon>Mycoplasmopsis</taxon>
    </lineage>
</organism>
<evidence type="ECO:0000313" key="12">
    <source>
        <dbReference type="Proteomes" id="UP000464317"/>
    </source>
</evidence>
<dbReference type="InterPro" id="IPR001328">
    <property type="entry name" value="Pept_tRNA_hydro"/>
</dbReference>
<dbReference type="GO" id="GO:0005737">
    <property type="term" value="C:cytoplasm"/>
    <property type="evidence" value="ECO:0007669"/>
    <property type="project" value="UniProtKB-SubCell"/>
</dbReference>
<comment type="catalytic activity">
    <reaction evidence="6 8 9">
        <text>an N-acyl-L-alpha-aminoacyl-tRNA + H2O = an N-acyl-L-amino acid + a tRNA + H(+)</text>
        <dbReference type="Rhea" id="RHEA:54448"/>
        <dbReference type="Rhea" id="RHEA-COMP:10123"/>
        <dbReference type="Rhea" id="RHEA-COMP:13883"/>
        <dbReference type="ChEBI" id="CHEBI:15377"/>
        <dbReference type="ChEBI" id="CHEBI:15378"/>
        <dbReference type="ChEBI" id="CHEBI:59874"/>
        <dbReference type="ChEBI" id="CHEBI:78442"/>
        <dbReference type="ChEBI" id="CHEBI:138191"/>
        <dbReference type="EC" id="3.1.1.29"/>
    </reaction>
</comment>
<dbReference type="GO" id="GO:0004045">
    <property type="term" value="F:peptidyl-tRNA hydrolase activity"/>
    <property type="evidence" value="ECO:0007669"/>
    <property type="project" value="UniProtKB-UniRule"/>
</dbReference>
<protein>
    <recommendedName>
        <fullName evidence="7 8">Peptidyl-tRNA hydrolase</fullName>
        <shortName evidence="8">Pth</shortName>
        <ecNumber evidence="1 8">3.1.1.29</ecNumber>
    </recommendedName>
</protein>
<dbReference type="CDD" id="cd00462">
    <property type="entry name" value="PTH"/>
    <property type="match status" value="1"/>
</dbReference>
<dbReference type="RefSeq" id="WP_036429805.1">
    <property type="nucleotide sequence ID" value="NZ_AP022325.1"/>
</dbReference>
<feature type="binding site" evidence="8">
    <location>
        <position position="14"/>
    </location>
    <ligand>
        <name>tRNA</name>
        <dbReference type="ChEBI" id="CHEBI:17843"/>
    </ligand>
</feature>
<feature type="site" description="Discriminates between blocked and unblocked aminoacyl-tRNA" evidence="8">
    <location>
        <position position="9"/>
    </location>
</feature>
<keyword evidence="8" id="KW-0963">Cytoplasm</keyword>
<dbReference type="EMBL" id="AP022325">
    <property type="protein sequence ID" value="BBU48040.1"/>
    <property type="molecule type" value="Genomic_DNA"/>
</dbReference>
<comment type="subunit">
    <text evidence="8">Monomer.</text>
</comment>
<dbReference type="Proteomes" id="UP000464317">
    <property type="component" value="Chromosome"/>
</dbReference>
<dbReference type="SUPFAM" id="SSF53178">
    <property type="entry name" value="Peptidyl-tRNA hydrolase-like"/>
    <property type="match status" value="1"/>
</dbReference>
<evidence type="ECO:0000256" key="4">
    <source>
        <dbReference type="ARBA" id="ARBA00022884"/>
    </source>
</evidence>
<dbReference type="FunFam" id="3.40.50.1470:FF:000001">
    <property type="entry name" value="Peptidyl-tRNA hydrolase"/>
    <property type="match status" value="1"/>
</dbReference>
<feature type="binding site" evidence="8">
    <location>
        <position position="62"/>
    </location>
    <ligand>
        <name>tRNA</name>
        <dbReference type="ChEBI" id="CHEBI:17843"/>
    </ligand>
</feature>
<dbReference type="HAMAP" id="MF_00083">
    <property type="entry name" value="Pept_tRNA_hydro_bact"/>
    <property type="match status" value="1"/>
</dbReference>
<comment type="function">
    <text evidence="8">Hydrolyzes ribosome-free peptidyl-tRNAs (with 1 or more amino acids incorporated), which drop off the ribosome during protein synthesis, or as a result of ribosome stalling.</text>
</comment>
<evidence type="ECO:0000256" key="8">
    <source>
        <dbReference type="HAMAP-Rule" id="MF_00083"/>
    </source>
</evidence>
<dbReference type="Pfam" id="PF01195">
    <property type="entry name" value="Pept_tRNA_hydro"/>
    <property type="match status" value="1"/>
</dbReference>
<feature type="binding site" evidence="8">
    <location>
        <position position="60"/>
    </location>
    <ligand>
        <name>tRNA</name>
        <dbReference type="ChEBI" id="CHEBI:17843"/>
    </ligand>
</feature>
<dbReference type="GO" id="GO:0072344">
    <property type="term" value="P:rescue of stalled ribosome"/>
    <property type="evidence" value="ECO:0007669"/>
    <property type="project" value="UniProtKB-UniRule"/>
</dbReference>
<dbReference type="PROSITE" id="PS01195">
    <property type="entry name" value="PEPT_TRNA_HYDROL_1"/>
    <property type="match status" value="1"/>
</dbReference>
<name>A0A809RWL3_9BACT</name>
<feature type="site" description="Stabilizes the basic form of H active site to accept a proton" evidence="8">
    <location>
        <position position="87"/>
    </location>
</feature>
<accession>A0A809RWL3</accession>
<keyword evidence="4 8" id="KW-0694">RNA-binding</keyword>
<evidence type="ECO:0000256" key="7">
    <source>
        <dbReference type="ARBA" id="ARBA00050038"/>
    </source>
</evidence>
<proteinExistence type="inferred from homology"/>
<dbReference type="PANTHER" id="PTHR17224">
    <property type="entry name" value="PEPTIDYL-TRNA HYDROLASE"/>
    <property type="match status" value="1"/>
</dbReference>
<evidence type="ECO:0000256" key="9">
    <source>
        <dbReference type="RuleBase" id="RU000673"/>
    </source>
</evidence>
<evidence type="ECO:0000256" key="1">
    <source>
        <dbReference type="ARBA" id="ARBA00013260"/>
    </source>
</evidence>
<dbReference type="Gene3D" id="3.40.50.1470">
    <property type="entry name" value="Peptidyl-tRNA hydrolase"/>
    <property type="match status" value="1"/>
</dbReference>